<evidence type="ECO:0000259" key="1">
    <source>
        <dbReference type="Pfam" id="PF03372"/>
    </source>
</evidence>
<keyword evidence="2" id="KW-0378">Hydrolase</keyword>
<dbReference type="InterPro" id="IPR005135">
    <property type="entry name" value="Endo/exonuclease/phosphatase"/>
</dbReference>
<reference evidence="2 3" key="1">
    <citation type="submission" date="2020-07" db="EMBL/GenBank/DDBJ databases">
        <title>Sequencing the genomes of 1000 actinobacteria strains.</title>
        <authorList>
            <person name="Klenk H.-P."/>
        </authorList>
    </citation>
    <scope>NUCLEOTIDE SEQUENCE [LARGE SCALE GENOMIC DNA]</scope>
    <source>
        <strain evidence="2 3">DSM 45772</strain>
    </source>
</reference>
<dbReference type="AlphaFoldDB" id="A0A7Y9DVD5"/>
<feature type="domain" description="Endonuclease/exonuclease/phosphatase" evidence="1">
    <location>
        <begin position="106"/>
        <end position="321"/>
    </location>
</feature>
<dbReference type="Pfam" id="PF03372">
    <property type="entry name" value="Exo_endo_phos"/>
    <property type="match status" value="1"/>
</dbReference>
<sequence length="339" mass="35662">MGHPVLRATAGALVATAVLLPEVLGVDRTPPWPIVTAFRRRLALGTAGVAAVAASRPGARRDVGLGAGLVAGAALAVSTVRHRPGTDGSRDGSLDGSPDSEPLCVLSANVWIGRADPEALAAVIRRERPDVVALLEAGDRFRHRLATRIDDLGYRGWSAAPGRAEVEATGAGDHPCTTVLAAPGLGDVSVRTLTRDTSSGWIELTDGALGEVRVLAVHPTVLLPRRTHEWRRDLARLAALVADDPRPTVVVGDLNATLEHHALQPVLRHARSAAAETGRDRVGTWPAGRPRRLGVAIDHVLVSAAVGVEAVEVLDVPGSDHRALLARLRRPRGAAARRR</sequence>
<comment type="caution">
    <text evidence="2">The sequence shown here is derived from an EMBL/GenBank/DDBJ whole genome shotgun (WGS) entry which is preliminary data.</text>
</comment>
<dbReference type="EMBL" id="JACCBN010000001">
    <property type="protein sequence ID" value="NYD36223.1"/>
    <property type="molecule type" value="Genomic_DNA"/>
</dbReference>
<keyword evidence="2" id="KW-0269">Exonuclease</keyword>
<accession>A0A7Y9DVD5</accession>
<dbReference type="GO" id="GO:0004519">
    <property type="term" value="F:endonuclease activity"/>
    <property type="evidence" value="ECO:0007669"/>
    <property type="project" value="UniProtKB-KW"/>
</dbReference>
<dbReference type="RefSeq" id="WP_179793938.1">
    <property type="nucleotide sequence ID" value="NZ_BAABHP010000007.1"/>
</dbReference>
<name>A0A7Y9DVD5_9PSEU</name>
<dbReference type="Proteomes" id="UP000535890">
    <property type="component" value="Unassembled WGS sequence"/>
</dbReference>
<keyword evidence="2" id="KW-0540">Nuclease</keyword>
<keyword evidence="2" id="KW-0255">Endonuclease</keyword>
<evidence type="ECO:0000313" key="3">
    <source>
        <dbReference type="Proteomes" id="UP000535890"/>
    </source>
</evidence>
<gene>
    <name evidence="2" type="ORF">BJ983_002325</name>
</gene>
<dbReference type="SUPFAM" id="SSF56219">
    <property type="entry name" value="DNase I-like"/>
    <property type="match status" value="1"/>
</dbReference>
<dbReference type="GO" id="GO:0004527">
    <property type="term" value="F:exonuclease activity"/>
    <property type="evidence" value="ECO:0007669"/>
    <property type="project" value="UniProtKB-KW"/>
</dbReference>
<dbReference type="InterPro" id="IPR036691">
    <property type="entry name" value="Endo/exonu/phosph_ase_sf"/>
</dbReference>
<dbReference type="Gene3D" id="3.60.10.10">
    <property type="entry name" value="Endonuclease/exonuclease/phosphatase"/>
    <property type="match status" value="1"/>
</dbReference>
<protein>
    <submittedName>
        <fullName evidence="2">Endonuclease/exonuclease/phosphatase (EEP) superfamily protein YafD</fullName>
    </submittedName>
</protein>
<proteinExistence type="predicted"/>
<keyword evidence="3" id="KW-1185">Reference proteome</keyword>
<evidence type="ECO:0000313" key="2">
    <source>
        <dbReference type="EMBL" id="NYD36223.1"/>
    </source>
</evidence>
<organism evidence="2 3">
    <name type="scientific">Actinomycetospora corticicola</name>
    <dbReference type="NCBI Taxonomy" id="663602"/>
    <lineage>
        <taxon>Bacteria</taxon>
        <taxon>Bacillati</taxon>
        <taxon>Actinomycetota</taxon>
        <taxon>Actinomycetes</taxon>
        <taxon>Pseudonocardiales</taxon>
        <taxon>Pseudonocardiaceae</taxon>
        <taxon>Actinomycetospora</taxon>
    </lineage>
</organism>